<reference evidence="1" key="1">
    <citation type="submission" date="2020-06" db="EMBL/GenBank/DDBJ databases">
        <authorList>
            <person name="Li T."/>
            <person name="Hu X."/>
            <person name="Zhang T."/>
            <person name="Song X."/>
            <person name="Zhang H."/>
            <person name="Dai N."/>
            <person name="Sheng W."/>
            <person name="Hou X."/>
            <person name="Wei L."/>
        </authorList>
    </citation>
    <scope>NUCLEOTIDE SEQUENCE</scope>
    <source>
        <strain evidence="1">KEN1</strain>
        <tissue evidence="1">Leaf</tissue>
    </source>
</reference>
<comment type="caution">
    <text evidence="1">The sequence shown here is derived from an EMBL/GenBank/DDBJ whole genome shotgun (WGS) entry which is preliminary data.</text>
</comment>
<protein>
    <submittedName>
        <fullName evidence="1">Uncharacterized protein</fullName>
    </submittedName>
</protein>
<name>A0AAW2XXB9_9LAMI</name>
<dbReference type="EMBL" id="JACGWN010000002">
    <property type="protein sequence ID" value="KAL0458406.1"/>
    <property type="molecule type" value="Genomic_DNA"/>
</dbReference>
<evidence type="ECO:0000313" key="1">
    <source>
        <dbReference type="EMBL" id="KAL0458406.1"/>
    </source>
</evidence>
<accession>A0AAW2XXB9</accession>
<dbReference type="AlphaFoldDB" id="A0AAW2XXB9"/>
<organism evidence="1">
    <name type="scientific">Sesamum latifolium</name>
    <dbReference type="NCBI Taxonomy" id="2727402"/>
    <lineage>
        <taxon>Eukaryota</taxon>
        <taxon>Viridiplantae</taxon>
        <taxon>Streptophyta</taxon>
        <taxon>Embryophyta</taxon>
        <taxon>Tracheophyta</taxon>
        <taxon>Spermatophyta</taxon>
        <taxon>Magnoliopsida</taxon>
        <taxon>eudicotyledons</taxon>
        <taxon>Gunneridae</taxon>
        <taxon>Pentapetalae</taxon>
        <taxon>asterids</taxon>
        <taxon>lamiids</taxon>
        <taxon>Lamiales</taxon>
        <taxon>Pedaliaceae</taxon>
        <taxon>Sesamum</taxon>
    </lineage>
</organism>
<proteinExistence type="predicted"/>
<sequence length="133" mass="15310">MVVKLLEENRSLVQFNHVVDRNNALHRCPYMFNKNIVIFNIVREEENLLDVDLNRCPLYVHIHGLQICMMTKEVVEVNGNSLGLFLNSDHAHDQFTWGLKVYIRVALDVPSTFEACVEDAITKGRRGHGILHV</sequence>
<reference evidence="1" key="2">
    <citation type="journal article" date="2024" name="Plant">
        <title>Genomic evolution and insights into agronomic trait innovations of Sesamum species.</title>
        <authorList>
            <person name="Miao H."/>
            <person name="Wang L."/>
            <person name="Qu L."/>
            <person name="Liu H."/>
            <person name="Sun Y."/>
            <person name="Le M."/>
            <person name="Wang Q."/>
            <person name="Wei S."/>
            <person name="Zheng Y."/>
            <person name="Lin W."/>
            <person name="Duan Y."/>
            <person name="Cao H."/>
            <person name="Xiong S."/>
            <person name="Wang X."/>
            <person name="Wei L."/>
            <person name="Li C."/>
            <person name="Ma Q."/>
            <person name="Ju M."/>
            <person name="Zhao R."/>
            <person name="Li G."/>
            <person name="Mu C."/>
            <person name="Tian Q."/>
            <person name="Mei H."/>
            <person name="Zhang T."/>
            <person name="Gao T."/>
            <person name="Zhang H."/>
        </authorList>
    </citation>
    <scope>NUCLEOTIDE SEQUENCE</scope>
    <source>
        <strain evidence="1">KEN1</strain>
    </source>
</reference>
<gene>
    <name evidence="1" type="ORF">Slati_0467800</name>
</gene>